<proteinExistence type="predicted"/>
<sequence>MTRNVEVRGRLGRWIMAENSVAAISGLLAIASGIVALRGASGTASGILLGAAAVLPIGLTWGLVAERRRWRRPARLITEQIATQTDGLRPGPGARPRGLRRDDPPELIALARATAELQARLSLSLRALATESNLPAREALTRSGLFDPPSSPGSGDGSSSSSFSGDEMVGRLEPDSLRWTEASPALQTFLGAGLETLRRRTILELLHPDDRLPAERQLRGTADRGESLGLIYRVTTLGGDRKVVELNVSARYGPDRSAVYLRCHVTDVTDRIRARREERRRTRELLHLNDELRLANRALAELKDRYSDLYQNAPAMYFSLDPDGRILVCNETLLRTLGYRRRDLVQRPYEDLLPLEDRPTFRGRFAQYLREGRIEVESRWMTADGRIIDVLVTAVAVLDSQGRLIHSRSVAQDITTRRRLEDELRRNNERLARINDELSRKNTELDEFSYVISHDLQEPVRTLIAFSGFLRQDYGDRLDDQAREYLDYLTEASGRMRSLIRDLLELSRAGRTTDDFGPVSLEEIVSTLRVDYAELIRTRGAEVVCERPLPTIWGDRTRIGQLIGNLVGNGLKYNEAEHPRVEVGTLPSPSSGSSRRTTLFVRDNGIGIDPRYHDKIFQMFRRLHPRDRYEGTGAGLAICQKIAQAHGGRIRVESRPGVGSTFLVDLPLVPDGRPLVASPPGLPGRDEPSLAPDDAIHAP</sequence>
<dbReference type="CDD" id="cd00130">
    <property type="entry name" value="PAS"/>
    <property type="match status" value="2"/>
</dbReference>
<keyword evidence="8" id="KW-0472">Membrane</keyword>
<dbReference type="InterPro" id="IPR004358">
    <property type="entry name" value="Sig_transdc_His_kin-like_C"/>
</dbReference>
<keyword evidence="4" id="KW-0808">Transferase</keyword>
<feature type="region of interest" description="Disordered" evidence="7">
    <location>
        <begin position="675"/>
        <end position="699"/>
    </location>
</feature>
<organism evidence="12 13">
    <name type="scientific">Tautonia sociabilis</name>
    <dbReference type="NCBI Taxonomy" id="2080755"/>
    <lineage>
        <taxon>Bacteria</taxon>
        <taxon>Pseudomonadati</taxon>
        <taxon>Planctomycetota</taxon>
        <taxon>Planctomycetia</taxon>
        <taxon>Isosphaerales</taxon>
        <taxon>Isosphaeraceae</taxon>
        <taxon>Tautonia</taxon>
    </lineage>
</organism>
<dbReference type="InterPro" id="IPR000014">
    <property type="entry name" value="PAS"/>
</dbReference>
<feature type="coiled-coil region" evidence="6">
    <location>
        <begin position="417"/>
        <end position="444"/>
    </location>
</feature>
<accession>A0A432MPH6</accession>
<keyword evidence="6" id="KW-0175">Coiled coil</keyword>
<evidence type="ECO:0000256" key="1">
    <source>
        <dbReference type="ARBA" id="ARBA00000085"/>
    </source>
</evidence>
<feature type="compositionally biased region" description="Low complexity" evidence="7">
    <location>
        <begin position="86"/>
        <end position="96"/>
    </location>
</feature>
<dbReference type="OrthoDB" id="231918at2"/>
<dbReference type="PANTHER" id="PTHR43304">
    <property type="entry name" value="PHYTOCHROME-LIKE PROTEIN CPH1"/>
    <property type="match status" value="1"/>
</dbReference>
<dbReference type="InterPro" id="IPR013656">
    <property type="entry name" value="PAS_4"/>
</dbReference>
<reference evidence="12 13" key="1">
    <citation type="submission" date="2018-12" db="EMBL/GenBank/DDBJ databases">
        <authorList>
            <person name="Toschakov S.V."/>
        </authorList>
    </citation>
    <scope>NUCLEOTIDE SEQUENCE [LARGE SCALE GENOMIC DNA]</scope>
    <source>
        <strain evidence="12 13">GM2012</strain>
    </source>
</reference>
<keyword evidence="13" id="KW-1185">Reference proteome</keyword>
<feature type="compositionally biased region" description="Basic and acidic residues" evidence="7">
    <location>
        <begin position="684"/>
        <end position="699"/>
    </location>
</feature>
<dbReference type="Pfam" id="PF08448">
    <property type="entry name" value="PAS_4"/>
    <property type="match status" value="1"/>
</dbReference>
<dbReference type="PANTHER" id="PTHR43304:SF1">
    <property type="entry name" value="PAC DOMAIN-CONTAINING PROTEIN"/>
    <property type="match status" value="1"/>
</dbReference>
<dbReference type="GO" id="GO:0000155">
    <property type="term" value="F:phosphorelay sensor kinase activity"/>
    <property type="evidence" value="ECO:0007669"/>
    <property type="project" value="InterPro"/>
</dbReference>
<feature type="compositionally biased region" description="Low complexity" evidence="7">
    <location>
        <begin position="157"/>
        <end position="166"/>
    </location>
</feature>
<dbReference type="PROSITE" id="PS50112">
    <property type="entry name" value="PAS"/>
    <property type="match status" value="1"/>
</dbReference>
<keyword evidence="3" id="KW-0597">Phosphoprotein</keyword>
<evidence type="ECO:0000259" key="11">
    <source>
        <dbReference type="PROSITE" id="PS50113"/>
    </source>
</evidence>
<evidence type="ECO:0000256" key="4">
    <source>
        <dbReference type="ARBA" id="ARBA00022679"/>
    </source>
</evidence>
<keyword evidence="5" id="KW-0418">Kinase</keyword>
<evidence type="ECO:0000256" key="7">
    <source>
        <dbReference type="SAM" id="MobiDB-lite"/>
    </source>
</evidence>
<comment type="caution">
    <text evidence="12">The sequence shown here is derived from an EMBL/GenBank/DDBJ whole genome shotgun (WGS) entry which is preliminary data.</text>
</comment>
<dbReference type="RefSeq" id="WP_126723787.1">
    <property type="nucleotide sequence ID" value="NZ_RYZH01000003.1"/>
</dbReference>
<evidence type="ECO:0000256" key="3">
    <source>
        <dbReference type="ARBA" id="ARBA00022553"/>
    </source>
</evidence>
<comment type="catalytic activity">
    <reaction evidence="1">
        <text>ATP + protein L-histidine = ADP + protein N-phospho-L-histidine.</text>
        <dbReference type="EC" id="2.7.13.3"/>
    </reaction>
</comment>
<dbReference type="Gene3D" id="1.10.287.130">
    <property type="match status" value="1"/>
</dbReference>
<name>A0A432MPH6_9BACT</name>
<feature type="region of interest" description="Disordered" evidence="7">
    <location>
        <begin position="142"/>
        <end position="168"/>
    </location>
</feature>
<dbReference type="SUPFAM" id="SSF55874">
    <property type="entry name" value="ATPase domain of HSP90 chaperone/DNA topoisomerase II/histidine kinase"/>
    <property type="match status" value="1"/>
</dbReference>
<evidence type="ECO:0000313" key="13">
    <source>
        <dbReference type="Proteomes" id="UP000280296"/>
    </source>
</evidence>
<dbReference type="SUPFAM" id="SSF47384">
    <property type="entry name" value="Homodimeric domain of signal transducing histidine kinase"/>
    <property type="match status" value="1"/>
</dbReference>
<dbReference type="InterPro" id="IPR036097">
    <property type="entry name" value="HisK_dim/P_sf"/>
</dbReference>
<dbReference type="Proteomes" id="UP000280296">
    <property type="component" value="Unassembled WGS sequence"/>
</dbReference>
<dbReference type="PRINTS" id="PR00344">
    <property type="entry name" value="BCTRLSENSOR"/>
</dbReference>
<feature type="domain" description="PAS" evidence="10">
    <location>
        <begin position="302"/>
        <end position="372"/>
    </location>
</feature>
<dbReference type="InterPro" id="IPR000700">
    <property type="entry name" value="PAS-assoc_C"/>
</dbReference>
<dbReference type="SMART" id="SM00387">
    <property type="entry name" value="HATPase_c"/>
    <property type="match status" value="1"/>
</dbReference>
<keyword evidence="8" id="KW-1133">Transmembrane helix</keyword>
<dbReference type="PROSITE" id="PS50109">
    <property type="entry name" value="HIS_KIN"/>
    <property type="match status" value="1"/>
</dbReference>
<feature type="transmembrane region" description="Helical" evidence="8">
    <location>
        <begin position="21"/>
        <end position="40"/>
    </location>
</feature>
<dbReference type="InterPro" id="IPR005467">
    <property type="entry name" value="His_kinase_dom"/>
</dbReference>
<dbReference type="AlphaFoldDB" id="A0A432MPH6"/>
<dbReference type="InterPro" id="IPR035965">
    <property type="entry name" value="PAS-like_dom_sf"/>
</dbReference>
<protein>
    <recommendedName>
        <fullName evidence="2">histidine kinase</fullName>
        <ecNumber evidence="2">2.7.13.3</ecNumber>
    </recommendedName>
</protein>
<dbReference type="InterPro" id="IPR052162">
    <property type="entry name" value="Sensor_kinase/Photoreceptor"/>
</dbReference>
<evidence type="ECO:0000256" key="5">
    <source>
        <dbReference type="ARBA" id="ARBA00022777"/>
    </source>
</evidence>
<gene>
    <name evidence="12" type="ORF">TsocGM_02770</name>
</gene>
<feature type="transmembrane region" description="Helical" evidence="8">
    <location>
        <begin position="46"/>
        <end position="65"/>
    </location>
</feature>
<dbReference type="SUPFAM" id="SSF55785">
    <property type="entry name" value="PYP-like sensor domain (PAS domain)"/>
    <property type="match status" value="2"/>
</dbReference>
<dbReference type="Pfam" id="PF02518">
    <property type="entry name" value="HATPase_c"/>
    <property type="match status" value="1"/>
</dbReference>
<feature type="domain" description="PAC" evidence="11">
    <location>
        <begin position="374"/>
        <end position="426"/>
    </location>
</feature>
<dbReference type="Gene3D" id="3.30.565.10">
    <property type="entry name" value="Histidine kinase-like ATPase, C-terminal domain"/>
    <property type="match status" value="1"/>
</dbReference>
<dbReference type="InterPro" id="IPR003594">
    <property type="entry name" value="HATPase_dom"/>
</dbReference>
<dbReference type="Gene3D" id="3.30.450.20">
    <property type="entry name" value="PAS domain"/>
    <property type="match status" value="2"/>
</dbReference>
<keyword evidence="8" id="KW-0812">Transmembrane</keyword>
<feature type="coiled-coil region" evidence="6">
    <location>
        <begin position="285"/>
        <end position="312"/>
    </location>
</feature>
<dbReference type="PROSITE" id="PS50113">
    <property type="entry name" value="PAC"/>
    <property type="match status" value="1"/>
</dbReference>
<dbReference type="SMART" id="SM00091">
    <property type="entry name" value="PAS"/>
    <property type="match status" value="2"/>
</dbReference>
<dbReference type="Pfam" id="PF00512">
    <property type="entry name" value="HisKA"/>
    <property type="match status" value="1"/>
</dbReference>
<evidence type="ECO:0000259" key="9">
    <source>
        <dbReference type="PROSITE" id="PS50109"/>
    </source>
</evidence>
<dbReference type="Pfam" id="PF13426">
    <property type="entry name" value="PAS_9"/>
    <property type="match status" value="1"/>
</dbReference>
<evidence type="ECO:0000256" key="8">
    <source>
        <dbReference type="SAM" id="Phobius"/>
    </source>
</evidence>
<dbReference type="InterPro" id="IPR036890">
    <property type="entry name" value="HATPase_C_sf"/>
</dbReference>
<evidence type="ECO:0000256" key="6">
    <source>
        <dbReference type="SAM" id="Coils"/>
    </source>
</evidence>
<feature type="region of interest" description="Disordered" evidence="7">
    <location>
        <begin position="81"/>
        <end position="102"/>
    </location>
</feature>
<dbReference type="CDD" id="cd00082">
    <property type="entry name" value="HisKA"/>
    <property type="match status" value="1"/>
</dbReference>
<dbReference type="SMART" id="SM00388">
    <property type="entry name" value="HisKA"/>
    <property type="match status" value="1"/>
</dbReference>
<reference evidence="12 13" key="2">
    <citation type="submission" date="2019-01" db="EMBL/GenBank/DDBJ databases">
        <title>Tautonia sociabilis, a novel thermotolerant planctomycete of Isosphaeraceae family, isolated from a 4000 m deep subterranean habitat.</title>
        <authorList>
            <person name="Kovaleva O.L."/>
            <person name="Elcheninov A.G."/>
            <person name="Van Heerden E."/>
            <person name="Toshchakov S.V."/>
            <person name="Novikov A."/>
            <person name="Bonch-Osmolovskaya E.A."/>
            <person name="Kublanov I.V."/>
        </authorList>
    </citation>
    <scope>NUCLEOTIDE SEQUENCE [LARGE SCALE GENOMIC DNA]</scope>
    <source>
        <strain evidence="12 13">GM2012</strain>
    </source>
</reference>
<dbReference type="InterPro" id="IPR003661">
    <property type="entry name" value="HisK_dim/P_dom"/>
</dbReference>
<dbReference type="EMBL" id="RYZH01000003">
    <property type="protein sequence ID" value="RUL89351.1"/>
    <property type="molecule type" value="Genomic_DNA"/>
</dbReference>
<dbReference type="SMART" id="SM00086">
    <property type="entry name" value="PAC"/>
    <property type="match status" value="2"/>
</dbReference>
<dbReference type="EC" id="2.7.13.3" evidence="2"/>
<dbReference type="NCBIfam" id="TIGR00229">
    <property type="entry name" value="sensory_box"/>
    <property type="match status" value="2"/>
</dbReference>
<evidence type="ECO:0000256" key="2">
    <source>
        <dbReference type="ARBA" id="ARBA00012438"/>
    </source>
</evidence>
<evidence type="ECO:0000313" key="12">
    <source>
        <dbReference type="EMBL" id="RUL89351.1"/>
    </source>
</evidence>
<feature type="domain" description="Histidine kinase" evidence="9">
    <location>
        <begin position="451"/>
        <end position="670"/>
    </location>
</feature>
<evidence type="ECO:0000259" key="10">
    <source>
        <dbReference type="PROSITE" id="PS50112"/>
    </source>
</evidence>
<dbReference type="InterPro" id="IPR001610">
    <property type="entry name" value="PAC"/>
</dbReference>